<evidence type="ECO:0000259" key="2">
    <source>
        <dbReference type="Pfam" id="PF14392"/>
    </source>
</evidence>
<feature type="domain" description="Zinc knuckle CX2CX4HX4C" evidence="2">
    <location>
        <begin position="13"/>
        <end position="61"/>
    </location>
</feature>
<feature type="compositionally biased region" description="Basic and acidic residues" evidence="1">
    <location>
        <begin position="163"/>
        <end position="179"/>
    </location>
</feature>
<feature type="compositionally biased region" description="Basic and acidic residues" evidence="1">
    <location>
        <begin position="123"/>
        <end position="138"/>
    </location>
</feature>
<dbReference type="InterPro" id="IPR025836">
    <property type="entry name" value="Zn_knuckle_CX2CX4HX4C"/>
</dbReference>
<proteinExistence type="predicted"/>
<evidence type="ECO:0000256" key="1">
    <source>
        <dbReference type="SAM" id="MobiDB-lite"/>
    </source>
</evidence>
<evidence type="ECO:0000313" key="3">
    <source>
        <dbReference type="EMBL" id="KAF2556017.1"/>
    </source>
</evidence>
<organism evidence="3 4">
    <name type="scientific">Brassica cretica</name>
    <name type="common">Mustard</name>
    <dbReference type="NCBI Taxonomy" id="69181"/>
    <lineage>
        <taxon>Eukaryota</taxon>
        <taxon>Viridiplantae</taxon>
        <taxon>Streptophyta</taxon>
        <taxon>Embryophyta</taxon>
        <taxon>Tracheophyta</taxon>
        <taxon>Spermatophyta</taxon>
        <taxon>Magnoliopsida</taxon>
        <taxon>eudicotyledons</taxon>
        <taxon>Gunneridae</taxon>
        <taxon>Pentapetalae</taxon>
        <taxon>rosids</taxon>
        <taxon>malvids</taxon>
        <taxon>Brassicales</taxon>
        <taxon>Brassicaceae</taxon>
        <taxon>Brassiceae</taxon>
        <taxon>Brassica</taxon>
    </lineage>
</organism>
<feature type="region of interest" description="Disordered" evidence="1">
    <location>
        <begin position="317"/>
        <end position="395"/>
    </location>
</feature>
<accession>A0A8S9HH31</accession>
<reference evidence="3" key="1">
    <citation type="submission" date="2019-12" db="EMBL/GenBank/DDBJ databases">
        <title>Genome sequencing and annotation of Brassica cretica.</title>
        <authorList>
            <person name="Studholme D.J."/>
            <person name="Sarris P.F."/>
        </authorList>
    </citation>
    <scope>NUCLEOTIDE SEQUENCE</scope>
    <source>
        <strain evidence="3">PFS-001/15</strain>
        <tissue evidence="3">Leaf</tissue>
    </source>
</reference>
<evidence type="ECO:0000313" key="4">
    <source>
        <dbReference type="Proteomes" id="UP000712281"/>
    </source>
</evidence>
<comment type="caution">
    <text evidence="3">The sequence shown here is derived from an EMBL/GenBank/DDBJ whole genome shotgun (WGS) entry which is preliminary data.</text>
</comment>
<feature type="compositionally biased region" description="Basic residues" evidence="1">
    <location>
        <begin position="383"/>
        <end position="395"/>
    </location>
</feature>
<dbReference type="EMBL" id="QGKW02001940">
    <property type="protein sequence ID" value="KAF2556017.1"/>
    <property type="molecule type" value="Genomic_DNA"/>
</dbReference>
<dbReference type="Proteomes" id="UP000712281">
    <property type="component" value="Unassembled WGS sequence"/>
</dbReference>
<gene>
    <name evidence="3" type="ORF">F2Q68_00015057</name>
</gene>
<feature type="region of interest" description="Disordered" evidence="1">
    <location>
        <begin position="117"/>
        <end position="191"/>
    </location>
</feature>
<dbReference type="Pfam" id="PF14392">
    <property type="entry name" value="zf-CCHC_4"/>
    <property type="match status" value="1"/>
</dbReference>
<dbReference type="AlphaFoldDB" id="A0A8S9HH31"/>
<sequence>MIELSTGWLLVEVDTRKPLIFNKKVQFPGGDEVTIQFKYKKLFKHCSYCGFLTHKAPSCPKKMEARVFSRVQLPFEQNTRKSLLADRTERDRYHSWNERKTALRDDRKPEIFKPTSSEAAYRTQDDRYMPRYDSTRDKLVRRRGDKRGPHSASRYSRRYAPCEAKKTQSWRAKDVRDGGSHSVQRHGGPMQLDCHKDSHNDGLQIMQLDSEPSEITRTSRNSGRKIASAIVTPSRMLSNDENITFRDRGDPRSITFSPMEKEGYKDDMERGQIIGALQDMEIGESDGLVVHQHDLIKDTEVLNEAADNLIGEELEDMEEDAVSQHIPPRSHNVAKGTKNKHSCKGSSRSLVPCGMPMRKVEFLRRGSPRKHGVSSSGDPENHKHNRHNSSKKARTSLHNNIELEGSKKPQKLIHEDTQLELRGIRNDLTV</sequence>
<protein>
    <recommendedName>
        <fullName evidence="2">Zinc knuckle CX2CX4HX4C domain-containing protein</fullName>
    </recommendedName>
</protein>
<name>A0A8S9HH31_BRACR</name>